<dbReference type="OrthoDB" id="6509975at2759"/>
<feature type="disulfide bond" evidence="25">
    <location>
        <begin position="77"/>
        <end position="413"/>
    </location>
</feature>
<evidence type="ECO:0000256" key="19">
    <source>
        <dbReference type="ARBA" id="ARBA00043747"/>
    </source>
</evidence>
<comment type="catalytic activity">
    <reaction evidence="24">
        <text>(2R)-2,3-bisphosphoglycerate + H2O = (2R)-2-phosphoglycerate + phosphate</text>
        <dbReference type="Rhea" id="RHEA:27381"/>
        <dbReference type="ChEBI" id="CHEBI:15377"/>
        <dbReference type="ChEBI" id="CHEBI:43474"/>
        <dbReference type="ChEBI" id="CHEBI:58248"/>
        <dbReference type="ChEBI" id="CHEBI:58289"/>
        <dbReference type="EC" id="3.1.3.80"/>
    </reaction>
    <physiologicalReaction direction="left-to-right" evidence="24">
        <dbReference type="Rhea" id="RHEA:27382"/>
    </physiologicalReaction>
</comment>
<evidence type="ECO:0000256" key="14">
    <source>
        <dbReference type="ARBA" id="ARBA00043674"/>
    </source>
</evidence>
<comment type="similarity">
    <text evidence="2">Belongs to the histidine acid phosphatase family. MINPP1 subfamily.</text>
</comment>
<comment type="catalytic activity">
    <reaction evidence="12">
        <text>1D-myo-inositol 1,2,5,6-tetrakisphosphate + H2O = 1D-myo-inositol 1,2,6-trisphosphate + phosphate</text>
        <dbReference type="Rhea" id="RHEA:77119"/>
        <dbReference type="ChEBI" id="CHEBI:15377"/>
        <dbReference type="ChEBI" id="CHEBI:43474"/>
        <dbReference type="ChEBI" id="CHEBI:195535"/>
        <dbReference type="ChEBI" id="CHEBI:195537"/>
        <dbReference type="EC" id="3.1.3.62"/>
    </reaction>
    <physiologicalReaction direction="left-to-right" evidence="12">
        <dbReference type="Rhea" id="RHEA:77120"/>
    </physiologicalReaction>
</comment>
<comment type="catalytic activity">
    <reaction evidence="15">
        <text>1D-myo-inositol hexakisphosphate + H2O = 1D-myo-inositol 1,2,4,5,6-pentakisphosphate + phosphate</text>
        <dbReference type="Rhea" id="RHEA:16989"/>
        <dbReference type="ChEBI" id="CHEBI:15377"/>
        <dbReference type="ChEBI" id="CHEBI:43474"/>
        <dbReference type="ChEBI" id="CHEBI:57798"/>
        <dbReference type="ChEBI" id="CHEBI:58130"/>
        <dbReference type="EC" id="3.1.3.62"/>
    </reaction>
    <physiologicalReaction direction="left-to-right" evidence="15">
        <dbReference type="Rhea" id="RHEA:16990"/>
    </physiologicalReaction>
</comment>
<dbReference type="PANTHER" id="PTHR20963:SF8">
    <property type="entry name" value="MULTIPLE INOSITOL POLYPHOSPHATE PHOSPHATASE 1"/>
    <property type="match status" value="1"/>
</dbReference>
<dbReference type="AlphaFoldDB" id="A0A6J0UCS6"/>
<dbReference type="EC" id="3.1.3.62" evidence="4"/>
<dbReference type="SUPFAM" id="SSF53254">
    <property type="entry name" value="Phosphoglycerate mutase-like"/>
    <property type="match status" value="1"/>
</dbReference>
<evidence type="ECO:0000256" key="16">
    <source>
        <dbReference type="ARBA" id="ARBA00043733"/>
    </source>
</evidence>
<feature type="chain" id="PRO_5046887016" description="Multiple inositol polyphosphate phosphatase 1" evidence="26">
    <location>
        <begin position="32"/>
        <end position="472"/>
    </location>
</feature>
<dbReference type="GO" id="GO:0005886">
    <property type="term" value="C:plasma membrane"/>
    <property type="evidence" value="ECO:0007669"/>
    <property type="project" value="UniProtKB-SubCell"/>
</dbReference>
<comment type="catalytic activity">
    <reaction evidence="16">
        <text>1D-myo-inositol 1,2,3-trisphosphate + H2O = 1D-myo-inositol 2,3-bisphosphate + phosphate</text>
        <dbReference type="Rhea" id="RHEA:77127"/>
        <dbReference type="ChEBI" id="CHEBI:15377"/>
        <dbReference type="ChEBI" id="CHEBI:43474"/>
        <dbReference type="ChEBI" id="CHEBI:195536"/>
        <dbReference type="ChEBI" id="CHEBI:195538"/>
    </reaction>
    <physiologicalReaction direction="left-to-right" evidence="16">
        <dbReference type="Rhea" id="RHEA:77128"/>
    </physiologicalReaction>
</comment>
<dbReference type="GO" id="GO:0034417">
    <property type="term" value="F:bisphosphoglycerate 3-phosphatase activity"/>
    <property type="evidence" value="ECO:0007669"/>
    <property type="project" value="UniProtKB-EC"/>
</dbReference>
<feature type="signal peptide" evidence="26">
    <location>
        <begin position="1"/>
        <end position="31"/>
    </location>
</feature>
<evidence type="ECO:0000256" key="18">
    <source>
        <dbReference type="ARBA" id="ARBA00043746"/>
    </source>
</evidence>
<dbReference type="InParanoid" id="A0A6J0UCS6"/>
<evidence type="ECO:0000313" key="27">
    <source>
        <dbReference type="Proteomes" id="UP001652642"/>
    </source>
</evidence>
<evidence type="ECO:0000256" key="12">
    <source>
        <dbReference type="ARBA" id="ARBA00043668"/>
    </source>
</evidence>
<dbReference type="Pfam" id="PF00328">
    <property type="entry name" value="His_Phos_2"/>
    <property type="match status" value="1"/>
</dbReference>
<dbReference type="EC" id="3.1.3.80" evidence="3"/>
<comment type="catalytic activity">
    <reaction evidence="23">
        <text>1D-myo-inositol 1,4,5,6-tetrakisphosphate + H2O = 1D-myo-inositol 1,4,5-trisphosphate + phosphate</text>
        <dbReference type="Rhea" id="RHEA:77147"/>
        <dbReference type="ChEBI" id="CHEBI:15377"/>
        <dbReference type="ChEBI" id="CHEBI:43474"/>
        <dbReference type="ChEBI" id="CHEBI:57627"/>
        <dbReference type="ChEBI" id="CHEBI:203600"/>
    </reaction>
    <physiologicalReaction direction="left-to-right" evidence="23">
        <dbReference type="Rhea" id="RHEA:77148"/>
    </physiologicalReaction>
</comment>
<keyword evidence="7 26" id="KW-0732">Signal</keyword>
<comment type="catalytic activity">
    <reaction evidence="14">
        <text>1D-myo-inositol 1,2-bisphosphate + H2O = 1D-myo-inositol 2-phosphate + phosphate</text>
        <dbReference type="Rhea" id="RHEA:77135"/>
        <dbReference type="ChEBI" id="CHEBI:15377"/>
        <dbReference type="ChEBI" id="CHEBI:43474"/>
        <dbReference type="ChEBI" id="CHEBI:84142"/>
        <dbReference type="ChEBI" id="CHEBI:195539"/>
        <dbReference type="EC" id="3.1.3.62"/>
    </reaction>
    <physiologicalReaction direction="left-to-right" evidence="14">
        <dbReference type="Rhea" id="RHEA:77136"/>
    </physiologicalReaction>
</comment>
<dbReference type="InterPro" id="IPR016274">
    <property type="entry name" value="Histidine_acid_Pase_euk"/>
</dbReference>
<evidence type="ECO:0000256" key="8">
    <source>
        <dbReference type="ARBA" id="ARBA00022801"/>
    </source>
</evidence>
<evidence type="ECO:0000256" key="1">
    <source>
        <dbReference type="ARBA" id="ARBA00004236"/>
    </source>
</evidence>
<comment type="subcellular location">
    <subcellularLocation>
        <location evidence="1">Cell membrane</location>
    </subcellularLocation>
</comment>
<evidence type="ECO:0000256" key="10">
    <source>
        <dbReference type="ARBA" id="ARBA00023180"/>
    </source>
</evidence>
<comment type="catalytic activity">
    <reaction evidence="20">
        <text>1D-myo-inositol 1,2,3,5,6-pentakisphosphate + H2O = 1D-myo-inositol 1,2,3,6-tetrakisphosphate + phosphate</text>
        <dbReference type="Rhea" id="RHEA:77111"/>
        <dbReference type="ChEBI" id="CHEBI:15377"/>
        <dbReference type="ChEBI" id="CHEBI:43474"/>
        <dbReference type="ChEBI" id="CHEBI:58747"/>
        <dbReference type="ChEBI" id="CHEBI:195534"/>
    </reaction>
    <physiologicalReaction direction="left-to-right" evidence="20">
        <dbReference type="Rhea" id="RHEA:77112"/>
    </physiologicalReaction>
</comment>
<keyword evidence="6" id="KW-1003">Cell membrane</keyword>
<evidence type="ECO:0000256" key="22">
    <source>
        <dbReference type="ARBA" id="ARBA00043801"/>
    </source>
</evidence>
<evidence type="ECO:0000256" key="7">
    <source>
        <dbReference type="ARBA" id="ARBA00022729"/>
    </source>
</evidence>
<gene>
    <name evidence="28" type="primary">LOC110083124</name>
</gene>
<dbReference type="GeneID" id="110083124"/>
<evidence type="ECO:0000256" key="11">
    <source>
        <dbReference type="ARBA" id="ARBA00031642"/>
    </source>
</evidence>
<reference evidence="28" key="1">
    <citation type="submission" date="2025-08" db="UniProtKB">
        <authorList>
            <consortium name="RefSeq"/>
        </authorList>
    </citation>
    <scope>IDENTIFICATION</scope>
</reference>
<keyword evidence="8" id="KW-0378">Hydrolase</keyword>
<dbReference type="RefSeq" id="XP_020656965.2">
    <property type="nucleotide sequence ID" value="XM_020801306.2"/>
</dbReference>
<protein>
    <recommendedName>
        <fullName evidence="5">Multiple inositol polyphosphate phosphatase 1</fullName>
        <ecNumber evidence="4">3.1.3.62</ecNumber>
        <ecNumber evidence="3">3.1.3.80</ecNumber>
    </recommendedName>
    <alternativeName>
        <fullName evidence="11">2,3-bisphosphoglycerate 3-phosphatase</fullName>
    </alternativeName>
</protein>
<dbReference type="Gene3D" id="3.40.50.1240">
    <property type="entry name" value="Phosphoglycerate mutase-like"/>
    <property type="match status" value="1"/>
</dbReference>
<sequence>MLPRGQRHCHSRAEWLFLSVLLVLAEGPAEGNGEAAEQLSPYFGTKSRYEELHPHLLEDPLSLGPPQPGFPLPPASCTPLKLIGVFRHGTRDPTREQREKLGRLHSLVLQRNSSSPTCPAVERLSRWNMWFRPDTDGMLAARGHYDMEMLAGRLAARFPRLVEPKSRFAFVSSSKQRCIDSSTAFRKGLRRALHGHHSTAKTNVTLTETFEINDRLMRFFDYCEKFIKDVEDNNTAMFEVNAFKKGPEMKKIVEKVANKLCLPADDLNADLLQTAFFTCAYGLTIKNINSPWCSLFNIEDAKVLEYLNDLKQYWKRAYGYPIDSRSSCNLFQYIFKHLDQAVVESKSSKPISSPVILQFGHAETLQPLIALMGYFKDKEHLTAKNYYRQMHRKYRSGRIVPYAANLLFLLYYCDPEEKYKVQILLNEWVLQFPFSEDTASLYTSLKNHYKDFLQNCNFAEVCAVSKNTSRSG</sequence>
<evidence type="ECO:0000256" key="24">
    <source>
        <dbReference type="ARBA" id="ARBA00043832"/>
    </source>
</evidence>
<dbReference type="GO" id="GO:0003993">
    <property type="term" value="F:acid phosphatase activity"/>
    <property type="evidence" value="ECO:0007669"/>
    <property type="project" value="TreeGrafter"/>
</dbReference>
<evidence type="ECO:0000256" key="26">
    <source>
        <dbReference type="SAM" id="SignalP"/>
    </source>
</evidence>
<evidence type="ECO:0000256" key="2">
    <source>
        <dbReference type="ARBA" id="ARBA00008422"/>
    </source>
</evidence>
<dbReference type="CDD" id="cd07061">
    <property type="entry name" value="HP_HAP_like"/>
    <property type="match status" value="1"/>
</dbReference>
<evidence type="ECO:0000256" key="25">
    <source>
        <dbReference type="PIRSR" id="PIRSR000894-2"/>
    </source>
</evidence>
<evidence type="ECO:0000256" key="15">
    <source>
        <dbReference type="ARBA" id="ARBA00043691"/>
    </source>
</evidence>
<name>A0A6J0UCS6_9SAUR</name>
<evidence type="ECO:0000256" key="20">
    <source>
        <dbReference type="ARBA" id="ARBA00043757"/>
    </source>
</evidence>
<dbReference type="Proteomes" id="UP001652642">
    <property type="component" value="Chromosome 3"/>
</dbReference>
<dbReference type="PIRSF" id="PIRSF000894">
    <property type="entry name" value="Acid_phosphatase"/>
    <property type="match status" value="1"/>
</dbReference>
<comment type="catalytic activity">
    <reaction evidence="22">
        <text>1D-myo-inositol 2,3-bisphosphate + H2O = 1D-myo-inositol 2-phosphate + phosphate</text>
        <dbReference type="Rhea" id="RHEA:77139"/>
        <dbReference type="ChEBI" id="CHEBI:15377"/>
        <dbReference type="ChEBI" id="CHEBI:43474"/>
        <dbReference type="ChEBI" id="CHEBI:84142"/>
        <dbReference type="ChEBI" id="CHEBI:195538"/>
    </reaction>
    <physiologicalReaction direction="left-to-right" evidence="22">
        <dbReference type="Rhea" id="RHEA:77140"/>
    </physiologicalReaction>
</comment>
<evidence type="ECO:0000256" key="4">
    <source>
        <dbReference type="ARBA" id="ARBA00013040"/>
    </source>
</evidence>
<evidence type="ECO:0000256" key="21">
    <source>
        <dbReference type="ARBA" id="ARBA00043762"/>
    </source>
</evidence>
<dbReference type="PANTHER" id="PTHR20963">
    <property type="entry name" value="MULTIPLE INOSITOL POLYPHOSPHATE PHOSPHATASE-RELATED"/>
    <property type="match status" value="1"/>
</dbReference>
<comment type="catalytic activity">
    <reaction evidence="17">
        <text>1D-myo-inositol 1,2,3,6-tetrakisphosphate + H2O = 1D-myo-inositol 1,2,3-trisphosphate + phosphate</text>
        <dbReference type="Rhea" id="RHEA:77123"/>
        <dbReference type="ChEBI" id="CHEBI:15377"/>
        <dbReference type="ChEBI" id="CHEBI:43474"/>
        <dbReference type="ChEBI" id="CHEBI:195534"/>
        <dbReference type="ChEBI" id="CHEBI:195536"/>
    </reaction>
    <physiologicalReaction direction="left-to-right" evidence="17">
        <dbReference type="Rhea" id="RHEA:77124"/>
    </physiologicalReaction>
</comment>
<dbReference type="GO" id="GO:0052745">
    <property type="term" value="F:inositol phosphate phosphatase activity"/>
    <property type="evidence" value="ECO:0007669"/>
    <property type="project" value="TreeGrafter"/>
</dbReference>
<keyword evidence="27" id="KW-1185">Reference proteome</keyword>
<feature type="disulfide bond" evidence="25">
    <location>
        <begin position="279"/>
        <end position="293"/>
    </location>
</feature>
<keyword evidence="9" id="KW-0472">Membrane</keyword>
<proteinExistence type="inferred from homology"/>
<dbReference type="KEGG" id="pvt:110083124"/>
<evidence type="ECO:0000256" key="6">
    <source>
        <dbReference type="ARBA" id="ARBA00022475"/>
    </source>
</evidence>
<comment type="catalytic activity">
    <reaction evidence="19">
        <text>1D-myo-inositol 1,2,6-trisphosphate + H2O = 1D-myo-inositol 1,2-bisphosphate + phosphate</text>
        <dbReference type="Rhea" id="RHEA:77131"/>
        <dbReference type="ChEBI" id="CHEBI:15377"/>
        <dbReference type="ChEBI" id="CHEBI:43474"/>
        <dbReference type="ChEBI" id="CHEBI:195537"/>
        <dbReference type="ChEBI" id="CHEBI:195539"/>
        <dbReference type="EC" id="3.1.3.62"/>
    </reaction>
    <physiologicalReaction direction="left-to-right" evidence="19">
        <dbReference type="Rhea" id="RHEA:77132"/>
    </physiologicalReaction>
</comment>
<comment type="catalytic activity">
    <reaction evidence="13">
        <text>1D-myo-inositol 1,2,4,5,6-pentakisphosphate + H2O = 1D-myo-inositol 1,2,5,6-tetrakisphosphate + phosphate</text>
        <dbReference type="Rhea" id="RHEA:77115"/>
        <dbReference type="ChEBI" id="CHEBI:15377"/>
        <dbReference type="ChEBI" id="CHEBI:43474"/>
        <dbReference type="ChEBI" id="CHEBI:57798"/>
        <dbReference type="ChEBI" id="CHEBI:195535"/>
        <dbReference type="EC" id="3.1.3.62"/>
    </reaction>
    <physiologicalReaction direction="left-to-right" evidence="13">
        <dbReference type="Rhea" id="RHEA:77116"/>
    </physiologicalReaction>
</comment>
<comment type="catalytic activity">
    <reaction evidence="21">
        <text>1D-myo-inositol 1,3,4,5,6-pentakisphosphate + H2O = 1D-myo-inositol 1,4,5,6-tetrakisphosphate + phosphate</text>
        <dbReference type="Rhea" id="RHEA:77143"/>
        <dbReference type="ChEBI" id="CHEBI:15377"/>
        <dbReference type="ChEBI" id="CHEBI:43474"/>
        <dbReference type="ChEBI" id="CHEBI:57627"/>
        <dbReference type="ChEBI" id="CHEBI:57733"/>
    </reaction>
    <physiologicalReaction direction="left-to-right" evidence="21">
        <dbReference type="Rhea" id="RHEA:77144"/>
    </physiologicalReaction>
</comment>
<evidence type="ECO:0000256" key="17">
    <source>
        <dbReference type="ARBA" id="ARBA00043739"/>
    </source>
</evidence>
<keyword evidence="10" id="KW-0325">Glycoprotein</keyword>
<dbReference type="FunCoup" id="A0A6J0UCS6">
    <property type="interactions" value="305"/>
</dbReference>
<evidence type="ECO:0000256" key="23">
    <source>
        <dbReference type="ARBA" id="ARBA00043829"/>
    </source>
</evidence>
<evidence type="ECO:0000256" key="5">
    <source>
        <dbReference type="ARBA" id="ARBA00018097"/>
    </source>
</evidence>
<organism evidence="27 28">
    <name type="scientific">Pogona vitticeps</name>
    <name type="common">central bearded dragon</name>
    <dbReference type="NCBI Taxonomy" id="103695"/>
    <lineage>
        <taxon>Eukaryota</taxon>
        <taxon>Metazoa</taxon>
        <taxon>Chordata</taxon>
        <taxon>Craniata</taxon>
        <taxon>Vertebrata</taxon>
        <taxon>Euteleostomi</taxon>
        <taxon>Lepidosauria</taxon>
        <taxon>Squamata</taxon>
        <taxon>Bifurcata</taxon>
        <taxon>Unidentata</taxon>
        <taxon>Episquamata</taxon>
        <taxon>Toxicofera</taxon>
        <taxon>Iguania</taxon>
        <taxon>Acrodonta</taxon>
        <taxon>Agamidae</taxon>
        <taxon>Amphibolurinae</taxon>
        <taxon>Pogona</taxon>
    </lineage>
</organism>
<evidence type="ECO:0000256" key="13">
    <source>
        <dbReference type="ARBA" id="ARBA00043671"/>
    </source>
</evidence>
<comment type="catalytic activity">
    <reaction evidence="18">
        <text>1D-myo-inositol hexakisphosphate + H2O = 1D-myo-inositol 1,2,3,5,6-pentakisphosphate + phosphate</text>
        <dbReference type="Rhea" id="RHEA:20960"/>
        <dbReference type="ChEBI" id="CHEBI:15377"/>
        <dbReference type="ChEBI" id="CHEBI:43474"/>
        <dbReference type="ChEBI" id="CHEBI:58130"/>
        <dbReference type="ChEBI" id="CHEBI:58747"/>
    </reaction>
    <physiologicalReaction direction="left-to-right" evidence="18">
        <dbReference type="Rhea" id="RHEA:20961"/>
    </physiologicalReaction>
</comment>
<accession>A0A6J0UCS6</accession>
<evidence type="ECO:0000313" key="28">
    <source>
        <dbReference type="RefSeq" id="XP_020656965.2"/>
    </source>
</evidence>
<dbReference type="InterPro" id="IPR029033">
    <property type="entry name" value="His_PPase_superfam"/>
</dbReference>
<keyword evidence="25" id="KW-1015">Disulfide bond</keyword>
<evidence type="ECO:0000256" key="9">
    <source>
        <dbReference type="ARBA" id="ARBA00023136"/>
    </source>
</evidence>
<dbReference type="InterPro" id="IPR000560">
    <property type="entry name" value="His_Pase_clade-2"/>
</dbReference>
<evidence type="ECO:0000256" key="3">
    <source>
        <dbReference type="ARBA" id="ARBA00012976"/>
    </source>
</evidence>